<dbReference type="HOGENOM" id="CLU_071269_4_0_10"/>
<dbReference type="CDD" id="cd06532">
    <property type="entry name" value="Glyco_transf_25"/>
    <property type="match status" value="1"/>
</dbReference>
<dbReference type="STRING" id="1203610.HMPREF1536_05208"/>
<evidence type="ECO:0000313" key="3">
    <source>
        <dbReference type="Proteomes" id="UP000033035"/>
    </source>
</evidence>
<evidence type="ECO:0000259" key="1">
    <source>
        <dbReference type="Pfam" id="PF01755"/>
    </source>
</evidence>
<organism evidence="2 3">
    <name type="scientific">Parabacteroides gordonii MS-1 = DSM 23371</name>
    <dbReference type="NCBI Taxonomy" id="1203610"/>
    <lineage>
        <taxon>Bacteria</taxon>
        <taxon>Pseudomonadati</taxon>
        <taxon>Bacteroidota</taxon>
        <taxon>Bacteroidia</taxon>
        <taxon>Bacteroidales</taxon>
        <taxon>Tannerellaceae</taxon>
        <taxon>Parabacteroides</taxon>
    </lineage>
</organism>
<name>A0A0F5IPT2_9BACT</name>
<sequence length="258" mass="30407">MEQTYIKTYVINLPKDTERRIYITKEISKIAYLDIEFVDAVDGRELGKEKLSENFDFKKSKNYQSYDLLLGEVGCTLSHLECYKKLLASDQEFALIVEDDIGFKWNEPYDDILKISARYIRSKKPLVLLNFAFFDYMGKGISVKDNYKIYKTYKAASATIYFINRQAANMIVSAGPPFWVADDWSLFRRKGIRIDALYPSFVYHNDNSCSSIGSERKKRTLRFPRSWMEFRVLADEGFRILLKKLGIMKHKEFIRYRE</sequence>
<dbReference type="Pfam" id="PF01755">
    <property type="entry name" value="Glyco_transf_25"/>
    <property type="match status" value="1"/>
</dbReference>
<dbReference type="Proteomes" id="UP000033035">
    <property type="component" value="Unassembled WGS sequence"/>
</dbReference>
<protein>
    <recommendedName>
        <fullName evidence="1">Glycosyl transferase family 25 domain-containing protein</fullName>
    </recommendedName>
</protein>
<proteinExistence type="predicted"/>
<comment type="caution">
    <text evidence="2">The sequence shown here is derived from an EMBL/GenBank/DDBJ whole genome shotgun (WGS) entry which is preliminary data.</text>
</comment>
<evidence type="ECO:0000313" key="2">
    <source>
        <dbReference type="EMBL" id="KKB47564.1"/>
    </source>
</evidence>
<accession>A0A0F5IPT2</accession>
<dbReference type="RefSeq" id="WP_028727950.1">
    <property type="nucleotide sequence ID" value="NZ_AUAE01000025.1"/>
</dbReference>
<dbReference type="EMBL" id="AQHW01000029">
    <property type="protein sequence ID" value="KKB47564.1"/>
    <property type="molecule type" value="Genomic_DNA"/>
</dbReference>
<keyword evidence="3" id="KW-1185">Reference proteome</keyword>
<dbReference type="AlphaFoldDB" id="A0A0F5IPT2"/>
<gene>
    <name evidence="2" type="ORF">HMPREF1536_05208</name>
</gene>
<dbReference type="PATRIC" id="fig|1203610.3.peg.5324"/>
<dbReference type="InterPro" id="IPR002654">
    <property type="entry name" value="Glyco_trans_25"/>
</dbReference>
<reference evidence="2 3" key="1">
    <citation type="submission" date="2013-04" db="EMBL/GenBank/DDBJ databases">
        <title>The Genome Sequence of Parabacteroides gordonii DSM 23371.</title>
        <authorList>
            <consortium name="The Broad Institute Genomics Platform"/>
            <person name="Earl A."/>
            <person name="Ward D."/>
            <person name="Feldgarden M."/>
            <person name="Gevers D."/>
            <person name="Martens E."/>
            <person name="Sakamoto M."/>
            <person name="Benno Y."/>
            <person name="Suzuki N."/>
            <person name="Matsunaga N."/>
            <person name="Koshihara K."/>
            <person name="Seki M."/>
            <person name="Komiya H."/>
            <person name="Walker B."/>
            <person name="Young S."/>
            <person name="Zeng Q."/>
            <person name="Gargeya S."/>
            <person name="Fitzgerald M."/>
            <person name="Haas B."/>
            <person name="Abouelleil A."/>
            <person name="Allen A.W."/>
            <person name="Alvarado L."/>
            <person name="Arachchi H.M."/>
            <person name="Berlin A.M."/>
            <person name="Chapman S.B."/>
            <person name="Gainer-Dewar J."/>
            <person name="Goldberg J."/>
            <person name="Griggs A."/>
            <person name="Gujja S."/>
            <person name="Hansen M."/>
            <person name="Howarth C."/>
            <person name="Imamovic A."/>
            <person name="Ireland A."/>
            <person name="Larimer J."/>
            <person name="McCowan C."/>
            <person name="Murphy C."/>
            <person name="Pearson M."/>
            <person name="Poon T.W."/>
            <person name="Priest M."/>
            <person name="Roberts A."/>
            <person name="Saif S."/>
            <person name="Shea T."/>
            <person name="Sisk P."/>
            <person name="Sykes S."/>
            <person name="Wortman J."/>
            <person name="Nusbaum C."/>
            <person name="Birren B."/>
        </authorList>
    </citation>
    <scope>NUCLEOTIDE SEQUENCE [LARGE SCALE GENOMIC DNA]</scope>
    <source>
        <strain evidence="2 3">MS-1</strain>
    </source>
</reference>
<feature type="domain" description="Glycosyl transferase family 25" evidence="1">
    <location>
        <begin position="7"/>
        <end position="173"/>
    </location>
</feature>